<dbReference type="Proteomes" id="UP001521137">
    <property type="component" value="Unassembled WGS sequence"/>
</dbReference>
<dbReference type="EMBL" id="JAKGAS010000001">
    <property type="protein sequence ID" value="MCF2947105.1"/>
    <property type="molecule type" value="Genomic_DNA"/>
</dbReference>
<evidence type="ECO:0008006" key="4">
    <source>
        <dbReference type="Google" id="ProtNLM"/>
    </source>
</evidence>
<keyword evidence="1" id="KW-0472">Membrane</keyword>
<evidence type="ECO:0000313" key="2">
    <source>
        <dbReference type="EMBL" id="MCF2947105.1"/>
    </source>
</evidence>
<keyword evidence="1" id="KW-0812">Transmembrane</keyword>
<feature type="transmembrane region" description="Helical" evidence="1">
    <location>
        <begin position="12"/>
        <end position="35"/>
    </location>
</feature>
<dbReference type="RefSeq" id="WP_235310617.1">
    <property type="nucleotide sequence ID" value="NZ_JAKGAS010000001.1"/>
</dbReference>
<feature type="transmembrane region" description="Helical" evidence="1">
    <location>
        <begin position="64"/>
        <end position="83"/>
    </location>
</feature>
<gene>
    <name evidence="2" type="ORF">L0668_03235</name>
</gene>
<sequence>MDLFLSQIFSFPTIIFTIPLIVLMLFWLLAFAGLVDIELFDFDSDAETVGATGSWLETLGLNGVPLTVALTLLDIYAFAFTYLAKKYLMPLLDGILTSTAIGLIIAVFAVMIAIPISALCIKPLRKVFHTHEGVAKRDLDGTICTVTTQSVTETFGQATTDDGMVFSVRAQTPNDIVKGSRIVLLEFSTEDDSYLVATQSEVMAMSSVT</sequence>
<evidence type="ECO:0000256" key="1">
    <source>
        <dbReference type="SAM" id="Phobius"/>
    </source>
</evidence>
<keyword evidence="3" id="KW-1185">Reference proteome</keyword>
<name>A0ABS9D2G3_9ALTE</name>
<protein>
    <recommendedName>
        <fullName evidence="4">DUF1449 domain-containing protein</fullName>
    </recommendedName>
</protein>
<reference evidence="2 3" key="1">
    <citation type="submission" date="2022-01" db="EMBL/GenBank/DDBJ databases">
        <title>Paraglaciecola sp. G1-23.</title>
        <authorList>
            <person name="Jin M.S."/>
            <person name="Han D.M."/>
            <person name="Kim H.M."/>
            <person name="Jeon C.O."/>
        </authorList>
    </citation>
    <scope>NUCLEOTIDE SEQUENCE [LARGE SCALE GENOMIC DNA]</scope>
    <source>
        <strain evidence="2 3">G1-23</strain>
    </source>
</reference>
<feature type="transmembrane region" description="Helical" evidence="1">
    <location>
        <begin position="95"/>
        <end position="116"/>
    </location>
</feature>
<organism evidence="2 3">
    <name type="scientific">Paraglaciecola algarum</name>
    <dbReference type="NCBI Taxonomy" id="3050085"/>
    <lineage>
        <taxon>Bacteria</taxon>
        <taxon>Pseudomonadati</taxon>
        <taxon>Pseudomonadota</taxon>
        <taxon>Gammaproteobacteria</taxon>
        <taxon>Alteromonadales</taxon>
        <taxon>Alteromonadaceae</taxon>
        <taxon>Paraglaciecola</taxon>
    </lineage>
</organism>
<proteinExistence type="predicted"/>
<comment type="caution">
    <text evidence="2">The sequence shown here is derived from an EMBL/GenBank/DDBJ whole genome shotgun (WGS) entry which is preliminary data.</text>
</comment>
<accession>A0ABS9D2G3</accession>
<keyword evidence="1" id="KW-1133">Transmembrane helix</keyword>
<evidence type="ECO:0000313" key="3">
    <source>
        <dbReference type="Proteomes" id="UP001521137"/>
    </source>
</evidence>